<dbReference type="EMBL" id="FQZK01000001">
    <property type="protein sequence ID" value="SHI43131.1"/>
    <property type="molecule type" value="Genomic_DNA"/>
</dbReference>
<dbReference type="InterPro" id="IPR051164">
    <property type="entry name" value="NmrA-like_oxidored"/>
</dbReference>
<gene>
    <name evidence="4" type="ORF">SAMN05421803_101201</name>
</gene>
<keyword evidence="2" id="KW-0521">NADP</keyword>
<protein>
    <submittedName>
        <fullName evidence="4">Uncharacterized conserved protein YbjT, contains NAD(P)-binding and DUF2867 domains</fullName>
    </submittedName>
</protein>
<dbReference type="PANTHER" id="PTHR42748:SF7">
    <property type="entry name" value="NMRA LIKE REDOX SENSOR 1-RELATED"/>
    <property type="match status" value="1"/>
</dbReference>
<evidence type="ECO:0000256" key="2">
    <source>
        <dbReference type="ARBA" id="ARBA00022857"/>
    </source>
</evidence>
<dbReference type="PANTHER" id="PTHR42748">
    <property type="entry name" value="NITROGEN METABOLITE REPRESSION PROTEIN NMRA FAMILY MEMBER"/>
    <property type="match status" value="1"/>
</dbReference>
<proteinExistence type="inferred from homology"/>
<keyword evidence="5" id="KW-1185">Reference proteome</keyword>
<organism evidence="4 5">
    <name type="scientific">Nocardiopsis flavescens</name>
    <dbReference type="NCBI Taxonomy" id="758803"/>
    <lineage>
        <taxon>Bacteria</taxon>
        <taxon>Bacillati</taxon>
        <taxon>Actinomycetota</taxon>
        <taxon>Actinomycetes</taxon>
        <taxon>Streptosporangiales</taxon>
        <taxon>Nocardiopsidaceae</taxon>
        <taxon>Nocardiopsis</taxon>
    </lineage>
</organism>
<dbReference type="OrthoDB" id="319724at2"/>
<feature type="domain" description="NmrA-like" evidence="3">
    <location>
        <begin position="19"/>
        <end position="269"/>
    </location>
</feature>
<dbReference type="Gene3D" id="3.40.50.720">
    <property type="entry name" value="NAD(P)-binding Rossmann-like Domain"/>
    <property type="match status" value="1"/>
</dbReference>
<evidence type="ECO:0000313" key="4">
    <source>
        <dbReference type="EMBL" id="SHI43131.1"/>
    </source>
</evidence>
<dbReference type="SUPFAM" id="SSF51735">
    <property type="entry name" value="NAD(P)-binding Rossmann-fold domains"/>
    <property type="match status" value="1"/>
</dbReference>
<dbReference type="RefSeq" id="WP_073373941.1">
    <property type="nucleotide sequence ID" value="NZ_FQZK01000001.1"/>
</dbReference>
<reference evidence="4 5" key="1">
    <citation type="submission" date="2016-11" db="EMBL/GenBank/DDBJ databases">
        <authorList>
            <person name="Jaros S."/>
            <person name="Januszkiewicz K."/>
            <person name="Wedrychowicz H."/>
        </authorList>
    </citation>
    <scope>NUCLEOTIDE SEQUENCE [LARGE SCALE GENOMIC DNA]</scope>
    <source>
        <strain evidence="4 5">CGMCC 4.5723</strain>
    </source>
</reference>
<comment type="similarity">
    <text evidence="1">Belongs to the NmrA-type oxidoreductase family.</text>
</comment>
<dbReference type="Pfam" id="PF05368">
    <property type="entry name" value="NmrA"/>
    <property type="match status" value="1"/>
</dbReference>
<evidence type="ECO:0000256" key="1">
    <source>
        <dbReference type="ARBA" id="ARBA00006328"/>
    </source>
</evidence>
<evidence type="ECO:0000259" key="3">
    <source>
        <dbReference type="Pfam" id="PF05368"/>
    </source>
</evidence>
<dbReference type="AlphaFoldDB" id="A0A1M6B321"/>
<dbReference type="InterPro" id="IPR036291">
    <property type="entry name" value="NAD(P)-bd_dom_sf"/>
</dbReference>
<dbReference type="Proteomes" id="UP000184452">
    <property type="component" value="Unassembled WGS sequence"/>
</dbReference>
<evidence type="ECO:0000313" key="5">
    <source>
        <dbReference type="Proteomes" id="UP000184452"/>
    </source>
</evidence>
<accession>A0A1M6B321</accession>
<dbReference type="InterPro" id="IPR008030">
    <property type="entry name" value="NmrA-like"/>
</dbReference>
<sequence length="320" mass="33166">MSDTPGPRPADAAADGRPVLVTGATGRQGGAAARALLAAGTPVRALVRDPGTARARAVAALGAETVTGDLADRGSLVRAARGARAVFSVQMPDPATGGFEGELEQGTNLIGAALEAGVPQFVYTSVSSAGSHTGAPGWAEGRWAAMEPVYSTKAALQDRLRAAGFPRWTIIRPGTFMGNFLPEEEFMFPRGVGEGLVSVIRPGTRLALVAVEDIGAAVAAAVADPERFHGVELDLAGDHLSMAEIAATLSRVLGLDLQAPDMTLEQALAAGLHPTAVGHDWLNAVPQPGRPADARRLGLDVTPFERWVREHADAFAPRRG</sequence>
<dbReference type="STRING" id="758803.SAMN05421803_101201"/>
<name>A0A1M6B321_9ACTN</name>